<dbReference type="OrthoDB" id="419598at2759"/>
<dbReference type="Proteomes" id="UP000327157">
    <property type="component" value="Chromosome 10"/>
</dbReference>
<dbReference type="EMBL" id="SMOL01000695">
    <property type="protein sequence ID" value="KAB2602579.1"/>
    <property type="molecule type" value="Genomic_DNA"/>
</dbReference>
<reference evidence="3 4" key="1">
    <citation type="submission" date="2019-09" db="EMBL/GenBank/DDBJ databases">
        <authorList>
            <person name="Ou C."/>
        </authorList>
    </citation>
    <scope>NUCLEOTIDE SEQUENCE [LARGE SCALE GENOMIC DNA]</scope>
    <source>
        <strain evidence="3">S2</strain>
        <tissue evidence="3">Leaf</tissue>
    </source>
</reference>
<gene>
    <name evidence="3" type="ORF">D8674_003584</name>
</gene>
<keyword evidence="2" id="KW-0604">Photosystem II</keyword>
<dbReference type="SUPFAM" id="SSF51735">
    <property type="entry name" value="NAD(P)-binding Rossmann-fold domains"/>
    <property type="match status" value="1"/>
</dbReference>
<dbReference type="PANTHER" id="PTHR47128">
    <property type="match status" value="1"/>
</dbReference>
<evidence type="ECO:0000256" key="1">
    <source>
        <dbReference type="ARBA" id="ARBA00022531"/>
    </source>
</evidence>
<evidence type="ECO:0000256" key="2">
    <source>
        <dbReference type="ARBA" id="ARBA00023276"/>
    </source>
</evidence>
<dbReference type="InterPro" id="IPR036291">
    <property type="entry name" value="NAD(P)-bd_dom_sf"/>
</dbReference>
<evidence type="ECO:0008006" key="5">
    <source>
        <dbReference type="Google" id="ProtNLM"/>
    </source>
</evidence>
<evidence type="ECO:0000313" key="4">
    <source>
        <dbReference type="Proteomes" id="UP000327157"/>
    </source>
</evidence>
<keyword evidence="4" id="KW-1185">Reference proteome</keyword>
<reference evidence="4" key="2">
    <citation type="submission" date="2019-10" db="EMBL/GenBank/DDBJ databases">
        <title>A de novo genome assembly of a pear dwarfing rootstock.</title>
        <authorList>
            <person name="Wang F."/>
            <person name="Wang J."/>
            <person name="Li S."/>
            <person name="Zhang Y."/>
            <person name="Fang M."/>
            <person name="Ma L."/>
            <person name="Zhao Y."/>
            <person name="Jiang S."/>
        </authorList>
    </citation>
    <scope>NUCLEOTIDE SEQUENCE [LARGE SCALE GENOMIC DNA]</scope>
</reference>
<dbReference type="PANTHER" id="PTHR47128:SF2">
    <property type="entry name" value="PROTEIN HIGH CHLOROPHYLL FLUORESCENCE PHENOTYPE 244, CHLOROPLASTIC"/>
    <property type="match status" value="1"/>
</dbReference>
<dbReference type="AlphaFoldDB" id="A0A5N5FHI0"/>
<sequence length="311" mass="34907">MAMAWRLPTLLATPGNLHHRDSDTPSFQASLSWCRTLAPDHLLPSSSSSTSTATHSSPPFNRKAFHFSTVIHKSQKNPYFWTNTWRFMKCTARVGAGAVNLARGTPVRPSSTLVVGATETLGRQIVRRAVDEGYVSCLVRPRPTPAYFLRDWRATVAMGLDWEGKVALIQCAKAMGIQKFVFYSIHNCDKHPEVPLMEIKYCTENIAVPILEEKSVWGTDAPTRIAYMDTQFNHALTDVDPLTFIGLRNEKVSGNLLTFAGPCAWTTQEVCEARGKYYKSPRSVLRVTRQLTRLFECTNDVADRVAFSEFQ</sequence>
<name>A0A5N5FHI0_9ROSA</name>
<proteinExistence type="predicted"/>
<reference evidence="3 4" key="3">
    <citation type="submission" date="2019-11" db="EMBL/GenBank/DDBJ databases">
        <title>A de novo genome assembly of a pear dwarfing rootstock.</title>
        <authorList>
            <person name="Wang F."/>
            <person name="Wang J."/>
            <person name="Li S."/>
            <person name="Zhang Y."/>
            <person name="Fang M."/>
            <person name="Ma L."/>
            <person name="Zhao Y."/>
            <person name="Jiang S."/>
        </authorList>
    </citation>
    <scope>NUCLEOTIDE SEQUENCE [LARGE SCALE GENOMIC DNA]</scope>
    <source>
        <strain evidence="3">S2</strain>
        <tissue evidence="3">Leaf</tissue>
    </source>
</reference>
<dbReference type="GO" id="GO:0009523">
    <property type="term" value="C:photosystem II"/>
    <property type="evidence" value="ECO:0007669"/>
    <property type="project" value="UniProtKB-KW"/>
</dbReference>
<dbReference type="InterPro" id="IPR044256">
    <property type="entry name" value="HCF244-like"/>
</dbReference>
<evidence type="ECO:0000313" key="3">
    <source>
        <dbReference type="EMBL" id="KAB2602579.1"/>
    </source>
</evidence>
<keyword evidence="1" id="KW-0602">Photosynthesis</keyword>
<organism evidence="3 4">
    <name type="scientific">Pyrus ussuriensis x Pyrus communis</name>
    <dbReference type="NCBI Taxonomy" id="2448454"/>
    <lineage>
        <taxon>Eukaryota</taxon>
        <taxon>Viridiplantae</taxon>
        <taxon>Streptophyta</taxon>
        <taxon>Embryophyta</taxon>
        <taxon>Tracheophyta</taxon>
        <taxon>Spermatophyta</taxon>
        <taxon>Magnoliopsida</taxon>
        <taxon>eudicotyledons</taxon>
        <taxon>Gunneridae</taxon>
        <taxon>Pentapetalae</taxon>
        <taxon>rosids</taxon>
        <taxon>fabids</taxon>
        <taxon>Rosales</taxon>
        <taxon>Rosaceae</taxon>
        <taxon>Amygdaloideae</taxon>
        <taxon>Maleae</taxon>
        <taxon>Pyrus</taxon>
    </lineage>
</organism>
<protein>
    <recommendedName>
        <fullName evidence="5">NmrA-like domain-containing protein</fullName>
    </recommendedName>
</protein>
<comment type="caution">
    <text evidence="3">The sequence shown here is derived from an EMBL/GenBank/DDBJ whole genome shotgun (WGS) entry which is preliminary data.</text>
</comment>
<dbReference type="GO" id="GO:0015979">
    <property type="term" value="P:photosynthesis"/>
    <property type="evidence" value="ECO:0007669"/>
    <property type="project" value="UniProtKB-KW"/>
</dbReference>
<accession>A0A5N5FHI0</accession>